<reference evidence="1 2" key="1">
    <citation type="journal article" date="2007" name="Genome Res.">
        <title>Genome characteristics of facultatively symbiotic Frankia sp. strains reflect host range and host plant biogeography.</title>
        <authorList>
            <person name="Normand P."/>
            <person name="Lapierre P."/>
            <person name="Tisa L.S."/>
            <person name="Gogarten J.P."/>
            <person name="Alloisio N."/>
            <person name="Bagnarol E."/>
            <person name="Bassi C.A."/>
            <person name="Berry A.M."/>
            <person name="Bickhart D.M."/>
            <person name="Choisne N."/>
            <person name="Couloux A."/>
            <person name="Cournoyer B."/>
            <person name="Cruveiller S."/>
            <person name="Daubin V."/>
            <person name="Demange N."/>
            <person name="Francino M.P."/>
            <person name="Goltsman E."/>
            <person name="Huang Y."/>
            <person name="Kopp O.R."/>
            <person name="Labarre L."/>
            <person name="Lapidus A."/>
            <person name="Lavire C."/>
            <person name="Marechal J."/>
            <person name="Martinez M."/>
            <person name="Mastronunzio J.E."/>
            <person name="Mullin B.C."/>
            <person name="Niemann J."/>
            <person name="Pujic P."/>
            <person name="Rawnsley T."/>
            <person name="Rouy Z."/>
            <person name="Schenowitz C."/>
            <person name="Sellstedt A."/>
            <person name="Tavares F."/>
            <person name="Tomkins J.P."/>
            <person name="Vallenet D."/>
            <person name="Valverde C."/>
            <person name="Wall L.G."/>
            <person name="Wang Y."/>
            <person name="Medigue C."/>
            <person name="Benson D.R."/>
        </authorList>
    </citation>
    <scope>NUCLEOTIDE SEQUENCE [LARGE SCALE GENOMIC DNA]</scope>
    <source>
        <strain evidence="2">DSM 45818 / CECT 9043 / CcI3</strain>
    </source>
</reference>
<organism evidence="1 2">
    <name type="scientific">Frankia casuarinae (strain DSM 45818 / CECT 9043 / HFP020203 / CcI3)</name>
    <dbReference type="NCBI Taxonomy" id="106370"/>
    <lineage>
        <taxon>Bacteria</taxon>
        <taxon>Bacillati</taxon>
        <taxon>Actinomycetota</taxon>
        <taxon>Actinomycetes</taxon>
        <taxon>Frankiales</taxon>
        <taxon>Frankiaceae</taxon>
        <taxon>Frankia</taxon>
    </lineage>
</organism>
<proteinExistence type="predicted"/>
<evidence type="ECO:0000313" key="1">
    <source>
        <dbReference type="EMBL" id="ABD11074.1"/>
    </source>
</evidence>
<evidence type="ECO:0000313" key="2">
    <source>
        <dbReference type="Proteomes" id="UP000001937"/>
    </source>
</evidence>
<dbReference type="EMBL" id="CP000249">
    <property type="protein sequence ID" value="ABD11074.1"/>
    <property type="molecule type" value="Genomic_DNA"/>
</dbReference>
<protein>
    <submittedName>
        <fullName evidence="1">Uncharacterized protein</fullName>
    </submittedName>
</protein>
<dbReference type="HOGENOM" id="CLU_879274_0_0_11"/>
<name>Q2JCB8_FRACC</name>
<sequence length="316" mass="34609">MPASDDFPLPDGYTTLRVSSRTRLVHCTLPDAEVTLCVRRFGERTLSPDRTGPAAAVCERCASVAALHPLDRAPPGYGLTAVSTGPGLVTATDPAGRTIGAAGTVPQAHFDAWCHAHAVALATARLRRDSRRRGSADREVWRVLLATPTGRWRPAGTIRTRDDGFLADLDDTENHVPRRFRTRHQARRWIIEHRVVHGWPHAGWLVLDGVRVLRRAGSRHAATRWLCGYHATFTGLRATAIRPIDCDAYQHHYPDGSVFTVARATRAADHGIDPTAAPRYPYDDLPFDESASTCASIVGSLDTVGTHTTRDVASWP</sequence>
<keyword evidence="2" id="KW-1185">Reference proteome</keyword>
<dbReference type="KEGG" id="fra:Francci3_1698"/>
<dbReference type="AlphaFoldDB" id="Q2JCB8"/>
<accession>Q2JCB8</accession>
<gene>
    <name evidence="1" type="ordered locus">Francci3_1698</name>
</gene>
<dbReference type="Proteomes" id="UP000001937">
    <property type="component" value="Chromosome"/>
</dbReference>